<evidence type="ECO:0000313" key="1">
    <source>
        <dbReference type="EMBL" id="EFP08965.1"/>
    </source>
</evidence>
<dbReference type="OMA" id="WTHINAD"/>
<gene>
    <name evidence="1" type="ORF">CRE_17661</name>
</gene>
<organism evidence="2">
    <name type="scientific">Caenorhabditis remanei</name>
    <name type="common">Caenorhabditis vulgaris</name>
    <dbReference type="NCBI Taxonomy" id="31234"/>
    <lineage>
        <taxon>Eukaryota</taxon>
        <taxon>Metazoa</taxon>
        <taxon>Ecdysozoa</taxon>
        <taxon>Nematoda</taxon>
        <taxon>Chromadorea</taxon>
        <taxon>Rhabditida</taxon>
        <taxon>Rhabditina</taxon>
        <taxon>Rhabditomorpha</taxon>
        <taxon>Rhabditoidea</taxon>
        <taxon>Rhabditidae</taxon>
        <taxon>Peloderinae</taxon>
        <taxon>Caenorhabditis</taxon>
    </lineage>
</organism>
<reference evidence="1" key="1">
    <citation type="submission" date="2007-07" db="EMBL/GenBank/DDBJ databases">
        <title>PCAP assembly of the Caenorhabditis remanei genome.</title>
        <authorList>
            <consortium name="The Caenorhabditis remanei Sequencing Consortium"/>
            <person name="Wilson R.K."/>
        </authorList>
    </citation>
    <scope>NUCLEOTIDE SEQUENCE [LARGE SCALE GENOMIC DNA]</scope>
    <source>
        <strain evidence="1">PB4641</strain>
    </source>
</reference>
<evidence type="ECO:0000313" key="2">
    <source>
        <dbReference type="Proteomes" id="UP000008281"/>
    </source>
</evidence>
<dbReference type="OrthoDB" id="416741at2759"/>
<proteinExistence type="predicted"/>
<name>E3NMV2_CAERE</name>
<dbReference type="AlphaFoldDB" id="E3NMV2"/>
<dbReference type="eggNOG" id="KOG0354">
    <property type="taxonomic scope" value="Eukaryota"/>
</dbReference>
<dbReference type="HOGENOM" id="CLU_1251683_0_0_1"/>
<dbReference type="STRING" id="31234.E3NMV2"/>
<dbReference type="EMBL" id="DS269111">
    <property type="protein sequence ID" value="EFP08965.1"/>
    <property type="molecule type" value="Genomic_DNA"/>
</dbReference>
<dbReference type="Proteomes" id="UP000008281">
    <property type="component" value="Unassembled WGS sequence"/>
</dbReference>
<protein>
    <submittedName>
        <fullName evidence="1">Uncharacterized protein</fullName>
    </submittedName>
</protein>
<dbReference type="InParanoid" id="E3NMV2"/>
<sequence>MVRKKQCAALVKLYGREITRCLEPIYQEPEKGEYFEELLSLGRIEELIGEFENAVDFSKKLFQELSESPLTRDDEERLYKNVMTYLQACLPGSNVHKLLKCSDRTMRRSQFSTILNNLDGFLRYSDPETILRYLDCYPHYTDVVIALRREIEQNRNDETEDEDFIKKLILRTVPMLGESSAYDIMFSIHENTSNNLNEEAKTFIENVLQLKRGGFKAFYGE</sequence>
<accession>E3NMV2</accession>
<keyword evidence="2" id="KW-1185">Reference proteome</keyword>